<evidence type="ECO:0000256" key="10">
    <source>
        <dbReference type="ARBA" id="ARBA00023201"/>
    </source>
</evidence>
<dbReference type="CDD" id="cd11493">
    <property type="entry name" value="SLC5sbd_NIS-like_u1"/>
    <property type="match status" value="1"/>
</dbReference>
<keyword evidence="7" id="KW-0915">Sodium</keyword>
<evidence type="ECO:0000256" key="4">
    <source>
        <dbReference type="ARBA" id="ARBA00022475"/>
    </source>
</evidence>
<keyword evidence="14" id="KW-1185">Reference proteome</keyword>
<evidence type="ECO:0000256" key="6">
    <source>
        <dbReference type="ARBA" id="ARBA00022989"/>
    </source>
</evidence>
<reference evidence="13 14" key="1">
    <citation type="submission" date="2019-05" db="EMBL/GenBank/DDBJ databases">
        <title>Genome sequences of Thalassotalea litorea 1K03283.</title>
        <authorList>
            <person name="Zhang D."/>
        </authorList>
    </citation>
    <scope>NUCLEOTIDE SEQUENCE [LARGE SCALE GENOMIC DNA]</scope>
    <source>
        <strain evidence="13 14">MCCC 1K03283</strain>
    </source>
</reference>
<dbReference type="PANTHER" id="PTHR42985">
    <property type="entry name" value="SODIUM-COUPLED MONOCARBOXYLATE TRANSPORTER"/>
    <property type="match status" value="1"/>
</dbReference>
<feature type="transmembrane region" description="Helical" evidence="12">
    <location>
        <begin position="6"/>
        <end position="27"/>
    </location>
</feature>
<comment type="subcellular location">
    <subcellularLocation>
        <location evidence="1">Cell membrane</location>
        <topology evidence="1">Multi-pass membrane protein</topology>
    </subcellularLocation>
</comment>
<evidence type="ECO:0000256" key="7">
    <source>
        <dbReference type="ARBA" id="ARBA00023053"/>
    </source>
</evidence>
<evidence type="ECO:0000313" key="13">
    <source>
        <dbReference type="EMBL" id="TLU67373.1"/>
    </source>
</evidence>
<feature type="transmembrane region" description="Helical" evidence="12">
    <location>
        <begin position="184"/>
        <end position="206"/>
    </location>
</feature>
<feature type="transmembrane region" description="Helical" evidence="12">
    <location>
        <begin position="352"/>
        <end position="377"/>
    </location>
</feature>
<feature type="transmembrane region" description="Helical" evidence="12">
    <location>
        <begin position="246"/>
        <end position="265"/>
    </location>
</feature>
<gene>
    <name evidence="13" type="ORF">FE810_03580</name>
</gene>
<dbReference type="InterPro" id="IPR038377">
    <property type="entry name" value="Na/Glc_symporter_sf"/>
</dbReference>
<protein>
    <submittedName>
        <fullName evidence="13">Sodium:solute symporter</fullName>
    </submittedName>
</protein>
<comment type="caution">
    <text evidence="13">The sequence shown here is derived from an EMBL/GenBank/DDBJ whole genome shotgun (WGS) entry which is preliminary data.</text>
</comment>
<evidence type="ECO:0000256" key="3">
    <source>
        <dbReference type="ARBA" id="ARBA00022448"/>
    </source>
</evidence>
<name>A0A5R9ISA3_9GAMM</name>
<dbReference type="GO" id="GO:0006814">
    <property type="term" value="P:sodium ion transport"/>
    <property type="evidence" value="ECO:0007669"/>
    <property type="project" value="UniProtKB-KW"/>
</dbReference>
<dbReference type="EMBL" id="VCBC01000003">
    <property type="protein sequence ID" value="TLU67373.1"/>
    <property type="molecule type" value="Genomic_DNA"/>
</dbReference>
<feature type="transmembrane region" description="Helical" evidence="12">
    <location>
        <begin position="463"/>
        <end position="482"/>
    </location>
</feature>
<keyword evidence="5 12" id="KW-0812">Transmembrane</keyword>
<evidence type="ECO:0000256" key="5">
    <source>
        <dbReference type="ARBA" id="ARBA00022692"/>
    </source>
</evidence>
<keyword evidence="3" id="KW-0813">Transport</keyword>
<evidence type="ECO:0000313" key="14">
    <source>
        <dbReference type="Proteomes" id="UP000307790"/>
    </source>
</evidence>
<evidence type="ECO:0000256" key="12">
    <source>
        <dbReference type="SAM" id="Phobius"/>
    </source>
</evidence>
<feature type="transmembrane region" description="Helical" evidence="12">
    <location>
        <begin position="78"/>
        <end position="97"/>
    </location>
</feature>
<dbReference type="InterPro" id="IPR051163">
    <property type="entry name" value="Sodium:Solute_Symporter_SSF"/>
</dbReference>
<dbReference type="Gene3D" id="1.20.1730.10">
    <property type="entry name" value="Sodium/glucose cotransporter"/>
    <property type="match status" value="1"/>
</dbReference>
<evidence type="ECO:0000256" key="9">
    <source>
        <dbReference type="ARBA" id="ARBA00023136"/>
    </source>
</evidence>
<dbReference type="Pfam" id="PF00474">
    <property type="entry name" value="SSF"/>
    <property type="match status" value="1"/>
</dbReference>
<keyword evidence="10" id="KW-0739">Sodium transport</keyword>
<feature type="transmembrane region" description="Helical" evidence="12">
    <location>
        <begin position="494"/>
        <end position="514"/>
    </location>
</feature>
<dbReference type="InterPro" id="IPR001734">
    <property type="entry name" value="Na/solute_symporter"/>
</dbReference>
<feature type="transmembrane region" description="Helical" evidence="12">
    <location>
        <begin position="157"/>
        <end position="177"/>
    </location>
</feature>
<evidence type="ECO:0000256" key="1">
    <source>
        <dbReference type="ARBA" id="ARBA00004651"/>
    </source>
</evidence>
<dbReference type="OrthoDB" id="9803348at2"/>
<feature type="transmembrane region" description="Helical" evidence="12">
    <location>
        <begin position="47"/>
        <end position="66"/>
    </location>
</feature>
<proteinExistence type="inferred from homology"/>
<accession>A0A5R9ISA3</accession>
<sequence>MTTQFATADWMVFTVYVLMMISTGWYFNRQKSANTDDYFLGSHNMPVFLVAVSVLATSQSAATFLGGPDQGYRNDLSYLATNIGAFIAAFFVAFYLIPKFYQHKVTTVYELLSQRFGQKAQKQAGLMYLFGRVFASGARLYMAAIAVSMILFGNIDAQNVIISTLVLTCAGLMYSIIGGIRTVIYSDAIQCAVYVSAAILVLYFLLQAIPADFSQIIEALHNPIDREQSKLTVFNLDFDFTSTGVFTLWSSLTGFVLLNIAAFGLDQDMTQRVLTCKNAKQGSLAMIYSVAMVIPVMFLFIAIGLLLYVLYQRPDLAMGDSAGAISQTFSGEKITIFMYYVLNEIPAGVKGLVTIGVIAAALSTLNSGLNSMASVLVQDIYRPLLSKKGAVKPEKHFVQAGQVSMALVAIALSGMAILCFYWQQYSDMPLLAFALSVMVFSYSGLLGVYFTAVFTKRGNATSVPLALLTGFVISLIFQPYIINTVLPEQWQFDLGFTWQLCIGALLSFLVCFAGNSNHDLSKIKQLEVQP</sequence>
<keyword evidence="8" id="KW-0406">Ion transport</keyword>
<evidence type="ECO:0000256" key="2">
    <source>
        <dbReference type="ARBA" id="ARBA00006434"/>
    </source>
</evidence>
<dbReference type="GO" id="GO:0005886">
    <property type="term" value="C:plasma membrane"/>
    <property type="evidence" value="ECO:0007669"/>
    <property type="project" value="UniProtKB-SubCell"/>
</dbReference>
<evidence type="ECO:0000256" key="11">
    <source>
        <dbReference type="RuleBase" id="RU362091"/>
    </source>
</evidence>
<keyword evidence="9 12" id="KW-0472">Membrane</keyword>
<dbReference type="Proteomes" id="UP000307790">
    <property type="component" value="Unassembled WGS sequence"/>
</dbReference>
<keyword evidence="4" id="KW-1003">Cell membrane</keyword>
<organism evidence="13 14">
    <name type="scientific">Thalassotalea litorea</name>
    <dbReference type="NCBI Taxonomy" id="2020715"/>
    <lineage>
        <taxon>Bacteria</taxon>
        <taxon>Pseudomonadati</taxon>
        <taxon>Pseudomonadota</taxon>
        <taxon>Gammaproteobacteria</taxon>
        <taxon>Alteromonadales</taxon>
        <taxon>Colwelliaceae</taxon>
        <taxon>Thalassotalea</taxon>
    </lineage>
</organism>
<feature type="transmembrane region" description="Helical" evidence="12">
    <location>
        <begin position="397"/>
        <end position="423"/>
    </location>
</feature>
<evidence type="ECO:0000256" key="8">
    <source>
        <dbReference type="ARBA" id="ARBA00023065"/>
    </source>
</evidence>
<dbReference type="PROSITE" id="PS50283">
    <property type="entry name" value="NA_SOLUT_SYMP_3"/>
    <property type="match status" value="1"/>
</dbReference>
<dbReference type="AlphaFoldDB" id="A0A5R9ISA3"/>
<dbReference type="GO" id="GO:0015293">
    <property type="term" value="F:symporter activity"/>
    <property type="evidence" value="ECO:0007669"/>
    <property type="project" value="TreeGrafter"/>
</dbReference>
<dbReference type="RefSeq" id="WP_138318655.1">
    <property type="nucleotide sequence ID" value="NZ_VCBC01000003.1"/>
</dbReference>
<feature type="transmembrane region" description="Helical" evidence="12">
    <location>
        <begin position="286"/>
        <end position="311"/>
    </location>
</feature>
<dbReference type="PANTHER" id="PTHR42985:SF47">
    <property type="entry name" value="INTEGRAL MEMBRANE TRANSPORT PROTEIN"/>
    <property type="match status" value="1"/>
</dbReference>
<keyword evidence="6 12" id="KW-1133">Transmembrane helix</keyword>
<comment type="similarity">
    <text evidence="2 11">Belongs to the sodium:solute symporter (SSF) (TC 2.A.21) family.</text>
</comment>
<feature type="transmembrane region" description="Helical" evidence="12">
    <location>
        <begin position="129"/>
        <end position="151"/>
    </location>
</feature>
<feature type="transmembrane region" description="Helical" evidence="12">
    <location>
        <begin position="429"/>
        <end position="451"/>
    </location>
</feature>